<sequence>MENNGCITSDCDAVATIFENNNFTKTKEEAVAVALKAGFRYFLIVNIPASIYQIYQQKFPPGTDINCGTYMLQHMKSAIHKGKVSEEDIDRALFNLFSVLLRLGLFDGNPARNQFGNMGSQNVCSSERKKLALEAARQGIVLLKNNQKFLPWNKNGVSSVAIISPMANRTNITGD</sequence>
<evidence type="ECO:0000313" key="2">
    <source>
        <dbReference type="EMBL" id="KAL3525539.1"/>
    </source>
</evidence>
<reference evidence="2 3" key="1">
    <citation type="submission" date="2024-11" db="EMBL/GenBank/DDBJ databases">
        <title>A near-complete genome assembly of Cinchona calisaya.</title>
        <authorList>
            <person name="Lian D.C."/>
            <person name="Zhao X.W."/>
            <person name="Wei L."/>
        </authorList>
    </citation>
    <scope>NUCLEOTIDE SEQUENCE [LARGE SCALE GENOMIC DNA]</scope>
    <source>
        <tissue evidence="2">Nenye</tissue>
    </source>
</reference>
<proteinExistence type="predicted"/>
<dbReference type="InterPro" id="IPR017853">
    <property type="entry name" value="GH"/>
</dbReference>
<dbReference type="Gene3D" id="3.20.20.300">
    <property type="entry name" value="Glycoside hydrolase, family 3, N-terminal domain"/>
    <property type="match status" value="1"/>
</dbReference>
<comment type="caution">
    <text evidence="2">The sequence shown here is derived from an EMBL/GenBank/DDBJ whole genome shotgun (WGS) entry which is preliminary data.</text>
</comment>
<dbReference type="SUPFAM" id="SSF51445">
    <property type="entry name" value="(Trans)glycosidases"/>
    <property type="match status" value="1"/>
</dbReference>
<dbReference type="Gene3D" id="3.40.50.1700">
    <property type="entry name" value="Glycoside hydrolase family 3 C-terminal domain"/>
    <property type="match status" value="1"/>
</dbReference>
<dbReference type="InterPro" id="IPR036881">
    <property type="entry name" value="Glyco_hydro_3_C_sf"/>
</dbReference>
<dbReference type="InterPro" id="IPR044993">
    <property type="entry name" value="BXL"/>
</dbReference>
<dbReference type="EMBL" id="JBJUIK010000006">
    <property type="protein sequence ID" value="KAL3525539.1"/>
    <property type="molecule type" value="Genomic_DNA"/>
</dbReference>
<keyword evidence="1" id="KW-0378">Hydrolase</keyword>
<protein>
    <recommendedName>
        <fullName evidence="4">Ubiquitin-like protease family profile domain-containing protein</fullName>
    </recommendedName>
</protein>
<dbReference type="Proteomes" id="UP001630127">
    <property type="component" value="Unassembled WGS sequence"/>
</dbReference>
<name>A0ABD3A1D2_9GENT</name>
<evidence type="ECO:0008006" key="4">
    <source>
        <dbReference type="Google" id="ProtNLM"/>
    </source>
</evidence>
<dbReference type="GO" id="GO:0016787">
    <property type="term" value="F:hydrolase activity"/>
    <property type="evidence" value="ECO:0007669"/>
    <property type="project" value="UniProtKB-KW"/>
</dbReference>
<dbReference type="PANTHER" id="PTHR42721:SF1">
    <property type="entry name" value="BETA-D-XYLOSIDASE 6-RELATED"/>
    <property type="match status" value="1"/>
</dbReference>
<accession>A0ABD3A1D2</accession>
<dbReference type="AlphaFoldDB" id="A0ABD3A1D2"/>
<dbReference type="InterPro" id="IPR036962">
    <property type="entry name" value="Glyco_hydro_3_N_sf"/>
</dbReference>
<evidence type="ECO:0000256" key="1">
    <source>
        <dbReference type="ARBA" id="ARBA00022801"/>
    </source>
</evidence>
<keyword evidence="3" id="KW-1185">Reference proteome</keyword>
<organism evidence="2 3">
    <name type="scientific">Cinchona calisaya</name>
    <dbReference type="NCBI Taxonomy" id="153742"/>
    <lineage>
        <taxon>Eukaryota</taxon>
        <taxon>Viridiplantae</taxon>
        <taxon>Streptophyta</taxon>
        <taxon>Embryophyta</taxon>
        <taxon>Tracheophyta</taxon>
        <taxon>Spermatophyta</taxon>
        <taxon>Magnoliopsida</taxon>
        <taxon>eudicotyledons</taxon>
        <taxon>Gunneridae</taxon>
        <taxon>Pentapetalae</taxon>
        <taxon>asterids</taxon>
        <taxon>lamiids</taxon>
        <taxon>Gentianales</taxon>
        <taxon>Rubiaceae</taxon>
        <taxon>Cinchonoideae</taxon>
        <taxon>Cinchoneae</taxon>
        <taxon>Cinchona</taxon>
    </lineage>
</organism>
<evidence type="ECO:0000313" key="3">
    <source>
        <dbReference type="Proteomes" id="UP001630127"/>
    </source>
</evidence>
<gene>
    <name evidence="2" type="ORF">ACH5RR_013911</name>
</gene>
<dbReference type="PANTHER" id="PTHR42721">
    <property type="entry name" value="SUGAR HYDROLASE-RELATED"/>
    <property type="match status" value="1"/>
</dbReference>